<dbReference type="Proteomes" id="UP001177023">
    <property type="component" value="Unassembled WGS sequence"/>
</dbReference>
<dbReference type="AlphaFoldDB" id="A0AA36CIP6"/>
<accession>A0AA36CIP6</accession>
<comment type="caution">
    <text evidence="1">The sequence shown here is derived from an EMBL/GenBank/DDBJ whole genome shotgun (WGS) entry which is preliminary data.</text>
</comment>
<protein>
    <submittedName>
        <fullName evidence="1">Uncharacterized protein</fullName>
    </submittedName>
</protein>
<sequence length="137" mass="15245">MPGPSGIQVPQHVIYGGDGDRVDVNVQADNVTDEILNQDGGLNAIFDEHEIAPEVLARQREKLNGEDFRIEIKKTTARGLRMSQVTATVDVDPTTVHDLFLPIMEEAMERLFEAIGRDEGLFSAMLKCHTLDVDEQQ</sequence>
<organism evidence="1 2">
    <name type="scientific">Mesorhabditis spiculigera</name>
    <dbReference type="NCBI Taxonomy" id="96644"/>
    <lineage>
        <taxon>Eukaryota</taxon>
        <taxon>Metazoa</taxon>
        <taxon>Ecdysozoa</taxon>
        <taxon>Nematoda</taxon>
        <taxon>Chromadorea</taxon>
        <taxon>Rhabditida</taxon>
        <taxon>Rhabditina</taxon>
        <taxon>Rhabditomorpha</taxon>
        <taxon>Rhabditoidea</taxon>
        <taxon>Rhabditidae</taxon>
        <taxon>Mesorhabditinae</taxon>
        <taxon>Mesorhabditis</taxon>
    </lineage>
</organism>
<dbReference type="EMBL" id="CATQJA010001995">
    <property type="protein sequence ID" value="CAJ0569268.1"/>
    <property type="molecule type" value="Genomic_DNA"/>
</dbReference>
<gene>
    <name evidence="1" type="ORF">MSPICULIGERA_LOCUS7751</name>
</gene>
<proteinExistence type="predicted"/>
<feature type="non-terminal residue" evidence="1">
    <location>
        <position position="137"/>
    </location>
</feature>
<keyword evidence="2" id="KW-1185">Reference proteome</keyword>
<reference evidence="1" key="1">
    <citation type="submission" date="2023-06" db="EMBL/GenBank/DDBJ databases">
        <authorList>
            <person name="Delattre M."/>
        </authorList>
    </citation>
    <scope>NUCLEOTIDE SEQUENCE</scope>
    <source>
        <strain evidence="1">AF72</strain>
    </source>
</reference>
<name>A0AA36CIP6_9BILA</name>
<evidence type="ECO:0000313" key="1">
    <source>
        <dbReference type="EMBL" id="CAJ0569268.1"/>
    </source>
</evidence>
<evidence type="ECO:0000313" key="2">
    <source>
        <dbReference type="Proteomes" id="UP001177023"/>
    </source>
</evidence>